<dbReference type="PROSITE" id="PS51063">
    <property type="entry name" value="HTH_CRP_2"/>
    <property type="match status" value="1"/>
</dbReference>
<dbReference type="InterPro" id="IPR018490">
    <property type="entry name" value="cNMP-bd_dom_sf"/>
</dbReference>
<dbReference type="InterPro" id="IPR036388">
    <property type="entry name" value="WH-like_DNA-bd_sf"/>
</dbReference>
<dbReference type="InterPro" id="IPR014710">
    <property type="entry name" value="RmlC-like_jellyroll"/>
</dbReference>
<dbReference type="Proteomes" id="UP001276761">
    <property type="component" value="Unassembled WGS sequence"/>
</dbReference>
<proteinExistence type="predicted"/>
<dbReference type="GeneID" id="303165237"/>
<evidence type="ECO:0000313" key="6">
    <source>
        <dbReference type="Proteomes" id="UP001276761"/>
    </source>
</evidence>
<dbReference type="RefSeq" id="WP_198349858.1">
    <property type="nucleotide sequence ID" value="NZ_JABASV010000010.1"/>
</dbReference>
<evidence type="ECO:0000259" key="4">
    <source>
        <dbReference type="PROSITE" id="PS51063"/>
    </source>
</evidence>
<dbReference type="InterPro" id="IPR000595">
    <property type="entry name" value="cNMP-bd_dom"/>
</dbReference>
<reference evidence="5" key="1">
    <citation type="submission" date="2023-11" db="EMBL/GenBank/DDBJ databases">
        <title>MicrobeMod: A computational toolkit for identifying prokaryotic methylation and restriction-modification with nanopore sequencing.</title>
        <authorList>
            <person name="Crits-Christoph A."/>
            <person name="Kang S.C."/>
            <person name="Lee H."/>
            <person name="Ostrov N."/>
        </authorList>
    </citation>
    <scope>NUCLEOTIDE SEQUENCE</scope>
    <source>
        <strain evidence="5">ATCC BAA-953</strain>
    </source>
</reference>
<dbReference type="Pfam" id="PF13545">
    <property type="entry name" value="HTH_Crp_2"/>
    <property type="match status" value="1"/>
</dbReference>
<dbReference type="SMART" id="SM00419">
    <property type="entry name" value="HTH_CRP"/>
    <property type="match status" value="1"/>
</dbReference>
<evidence type="ECO:0000256" key="1">
    <source>
        <dbReference type="ARBA" id="ARBA00023015"/>
    </source>
</evidence>
<dbReference type="InterPro" id="IPR012318">
    <property type="entry name" value="HTH_CRP"/>
</dbReference>
<keyword evidence="2" id="KW-0238">DNA-binding</keyword>
<dbReference type="GO" id="GO:0003677">
    <property type="term" value="F:DNA binding"/>
    <property type="evidence" value="ECO:0007669"/>
    <property type="project" value="UniProtKB-KW"/>
</dbReference>
<dbReference type="SUPFAM" id="SSF51206">
    <property type="entry name" value="cAMP-binding domain-like"/>
    <property type="match status" value="1"/>
</dbReference>
<sequence length="268" mass="30098">MKGLTVDRVPPANDISRKSKLGSLGNINAACINISQVLGLYGEMGERSLNMLSTMPQKPMELKKSQRFFAVSDGRSDIFVIKEGWASLAHSTNTSGQGICNIFMPGDIIGMRESFFECHDLIIFPITNCELIKFSGDYLHALCKENEEIRKAITSYVMVNDNVTIERLRSCTHHQSIERVAHFLLEIYARFKFKGLLEGDVFDFPVTQEIVGELLGMTSVHVSRCMTALEQKKIIRKNRSSIKLLKPDEMAENTGFDSDFIYGNICLG</sequence>
<gene>
    <name evidence="5" type="ORF">SIL78_07015</name>
</gene>
<dbReference type="AlphaFoldDB" id="A0AAJ2RVQ4"/>
<organism evidence="5 6">
    <name type="scientific">Vreelandella alkaliphila</name>
    <dbReference type="NCBI Taxonomy" id="272774"/>
    <lineage>
        <taxon>Bacteria</taxon>
        <taxon>Pseudomonadati</taxon>
        <taxon>Pseudomonadota</taxon>
        <taxon>Gammaproteobacteria</taxon>
        <taxon>Oceanospirillales</taxon>
        <taxon>Halomonadaceae</taxon>
        <taxon>Vreelandella</taxon>
    </lineage>
</organism>
<dbReference type="Gene3D" id="1.10.10.10">
    <property type="entry name" value="Winged helix-like DNA-binding domain superfamily/Winged helix DNA-binding domain"/>
    <property type="match status" value="1"/>
</dbReference>
<evidence type="ECO:0000256" key="3">
    <source>
        <dbReference type="ARBA" id="ARBA00023163"/>
    </source>
</evidence>
<keyword evidence="1" id="KW-0805">Transcription regulation</keyword>
<dbReference type="Pfam" id="PF00027">
    <property type="entry name" value="cNMP_binding"/>
    <property type="match status" value="1"/>
</dbReference>
<keyword evidence="3" id="KW-0804">Transcription</keyword>
<dbReference type="InterPro" id="IPR036390">
    <property type="entry name" value="WH_DNA-bd_sf"/>
</dbReference>
<evidence type="ECO:0000313" key="5">
    <source>
        <dbReference type="EMBL" id="MDX5977314.1"/>
    </source>
</evidence>
<dbReference type="Gene3D" id="2.60.120.10">
    <property type="entry name" value="Jelly Rolls"/>
    <property type="match status" value="1"/>
</dbReference>
<protein>
    <submittedName>
        <fullName evidence="5">Crp/Fnr family transcriptional regulator</fullName>
    </submittedName>
</protein>
<feature type="domain" description="HTH crp-type" evidence="4">
    <location>
        <begin position="174"/>
        <end position="248"/>
    </location>
</feature>
<comment type="caution">
    <text evidence="5">The sequence shown here is derived from an EMBL/GenBank/DDBJ whole genome shotgun (WGS) entry which is preliminary data.</text>
</comment>
<name>A0AAJ2RVQ4_9GAMM</name>
<dbReference type="GO" id="GO:0006355">
    <property type="term" value="P:regulation of DNA-templated transcription"/>
    <property type="evidence" value="ECO:0007669"/>
    <property type="project" value="InterPro"/>
</dbReference>
<evidence type="ECO:0000256" key="2">
    <source>
        <dbReference type="ARBA" id="ARBA00023125"/>
    </source>
</evidence>
<dbReference type="SUPFAM" id="SSF46785">
    <property type="entry name" value="Winged helix' DNA-binding domain"/>
    <property type="match status" value="1"/>
</dbReference>
<dbReference type="EMBL" id="JAWXXT010000001">
    <property type="protein sequence ID" value="MDX5977314.1"/>
    <property type="molecule type" value="Genomic_DNA"/>
</dbReference>
<accession>A0AAJ2RVQ4</accession>